<dbReference type="AlphaFoldDB" id="A0A8T0QNY2"/>
<protein>
    <submittedName>
        <fullName evidence="2">Uncharacterized protein</fullName>
    </submittedName>
</protein>
<comment type="caution">
    <text evidence="2">The sequence shown here is derived from an EMBL/GenBank/DDBJ whole genome shotgun (WGS) entry which is preliminary data.</text>
</comment>
<accession>A0A8T0QNY2</accession>
<dbReference type="EMBL" id="CM029049">
    <property type="protein sequence ID" value="KAG2573676.1"/>
    <property type="molecule type" value="Genomic_DNA"/>
</dbReference>
<reference evidence="2 3" key="1">
    <citation type="submission" date="2020-05" db="EMBL/GenBank/DDBJ databases">
        <title>WGS assembly of Panicum virgatum.</title>
        <authorList>
            <person name="Lovell J.T."/>
            <person name="Jenkins J."/>
            <person name="Shu S."/>
            <person name="Juenger T.E."/>
            <person name="Schmutz J."/>
        </authorList>
    </citation>
    <scope>NUCLEOTIDE SEQUENCE [LARGE SCALE GENOMIC DNA]</scope>
    <source>
        <strain evidence="3">cv. AP13</strain>
    </source>
</reference>
<keyword evidence="3" id="KW-1185">Reference proteome</keyword>
<gene>
    <name evidence="2" type="ORF">PVAP13_7KG269755</name>
</gene>
<evidence type="ECO:0000313" key="3">
    <source>
        <dbReference type="Proteomes" id="UP000823388"/>
    </source>
</evidence>
<sequence>MARRGALPSSGPCRAPRAGETPHAPLVDGRMQSDECARGAGARSWPGSRASAKAPALLTQRERFLKISDGIHGALTRGRHRPAVASPAKQTAATVHAAAGTRAYHHAGLGQNASGTGLATVRGALWPDAAADPKAPKHPIHWPPPTSPGSGVRGG</sequence>
<proteinExistence type="predicted"/>
<name>A0A8T0QNY2_PANVG</name>
<organism evidence="2 3">
    <name type="scientific">Panicum virgatum</name>
    <name type="common">Blackwell switchgrass</name>
    <dbReference type="NCBI Taxonomy" id="38727"/>
    <lineage>
        <taxon>Eukaryota</taxon>
        <taxon>Viridiplantae</taxon>
        <taxon>Streptophyta</taxon>
        <taxon>Embryophyta</taxon>
        <taxon>Tracheophyta</taxon>
        <taxon>Spermatophyta</taxon>
        <taxon>Magnoliopsida</taxon>
        <taxon>Liliopsida</taxon>
        <taxon>Poales</taxon>
        <taxon>Poaceae</taxon>
        <taxon>PACMAD clade</taxon>
        <taxon>Panicoideae</taxon>
        <taxon>Panicodae</taxon>
        <taxon>Paniceae</taxon>
        <taxon>Panicinae</taxon>
        <taxon>Panicum</taxon>
        <taxon>Panicum sect. Hiantes</taxon>
    </lineage>
</organism>
<evidence type="ECO:0000256" key="1">
    <source>
        <dbReference type="SAM" id="MobiDB-lite"/>
    </source>
</evidence>
<dbReference type="Proteomes" id="UP000823388">
    <property type="component" value="Chromosome 7K"/>
</dbReference>
<evidence type="ECO:0000313" key="2">
    <source>
        <dbReference type="EMBL" id="KAG2573676.1"/>
    </source>
</evidence>
<feature type="region of interest" description="Disordered" evidence="1">
    <location>
        <begin position="1"/>
        <end position="55"/>
    </location>
</feature>
<feature type="region of interest" description="Disordered" evidence="1">
    <location>
        <begin position="129"/>
        <end position="155"/>
    </location>
</feature>